<name>A0A5N6QNJ7_9ROSI</name>
<evidence type="ECO:0000256" key="3">
    <source>
        <dbReference type="ARBA" id="ARBA00022525"/>
    </source>
</evidence>
<keyword evidence="4" id="KW-0052">Apoplast</keyword>
<keyword evidence="6" id="KW-1185">Reference proteome</keyword>
<dbReference type="InterPro" id="IPR004265">
    <property type="entry name" value="Dirigent"/>
</dbReference>
<comment type="function">
    <text evidence="4">Dirigent proteins impart stereoselectivity on the phenoxy radical-coupling reaction, yielding optically active lignans from two molecules of coniferyl alcohol in the biosynthesis of lignans, flavonolignans, and alkaloids and thus plays a central role in plant secondary metabolism.</text>
</comment>
<comment type="subcellular location">
    <subcellularLocation>
        <location evidence="4">Secreted</location>
        <location evidence="4">Extracellular space</location>
        <location evidence="4">Apoplast</location>
    </subcellularLocation>
</comment>
<dbReference type="GO" id="GO:0009699">
    <property type="term" value="P:phenylpropanoid biosynthetic process"/>
    <property type="evidence" value="ECO:0007669"/>
    <property type="project" value="UniProtKB-ARBA"/>
</dbReference>
<dbReference type="OrthoDB" id="1864232at2759"/>
<evidence type="ECO:0000256" key="4">
    <source>
        <dbReference type="RuleBase" id="RU363099"/>
    </source>
</evidence>
<gene>
    <name evidence="5" type="ORF">FH972_005210</name>
</gene>
<proteinExistence type="inferred from homology"/>
<feature type="signal peptide" evidence="4">
    <location>
        <begin position="1"/>
        <end position="18"/>
    </location>
</feature>
<dbReference type="Proteomes" id="UP000327013">
    <property type="component" value="Chromosome 2"/>
</dbReference>
<feature type="chain" id="PRO_5024505201" description="Dirigent protein" evidence="4">
    <location>
        <begin position="19"/>
        <end position="193"/>
    </location>
</feature>
<evidence type="ECO:0000313" key="6">
    <source>
        <dbReference type="Proteomes" id="UP000327013"/>
    </source>
</evidence>
<dbReference type="Gene3D" id="2.40.480.10">
    <property type="entry name" value="Allene oxide cyclase-like"/>
    <property type="match status" value="1"/>
</dbReference>
<dbReference type="GO" id="GO:0048046">
    <property type="term" value="C:apoplast"/>
    <property type="evidence" value="ECO:0007669"/>
    <property type="project" value="UniProtKB-SubCell"/>
</dbReference>
<accession>A0A5N6QNJ7</accession>
<sequence>MAMAKAAPFLLLFSTAMAIQLVLQSTVAETEEVDEWFQNLQTSKQTVSRLHFYFHDTLSGKQPSAVQVAQASNTDKSPTFFGGVFIFDDPLTEGPEPTSGLVGRAQGLYGSACQQELGLLVAMTVVFTTGKFNASSLTILGRNAALQQVREMPIIGGTGVFRLARGFAIAKTHSFDFTSGDAIVEYNVVAIHY</sequence>
<dbReference type="InterPro" id="IPR044859">
    <property type="entry name" value="Allene_oxi_cyc_Dirigent"/>
</dbReference>
<reference evidence="5 6" key="1">
    <citation type="submission" date="2019-06" db="EMBL/GenBank/DDBJ databases">
        <title>A chromosomal-level reference genome of Carpinus fangiana (Coryloideae, Betulaceae).</title>
        <authorList>
            <person name="Yang X."/>
            <person name="Wang Z."/>
            <person name="Zhang L."/>
            <person name="Hao G."/>
            <person name="Liu J."/>
            <person name="Yang Y."/>
        </authorList>
    </citation>
    <scope>NUCLEOTIDE SEQUENCE [LARGE SCALE GENOMIC DNA]</scope>
    <source>
        <strain evidence="5">Cfa_2016G</strain>
        <tissue evidence="5">Leaf</tissue>
    </source>
</reference>
<protein>
    <recommendedName>
        <fullName evidence="4">Dirigent protein</fullName>
    </recommendedName>
</protein>
<dbReference type="AlphaFoldDB" id="A0A5N6QNJ7"/>
<dbReference type="EMBL" id="CM017322">
    <property type="protein sequence ID" value="KAE8008721.1"/>
    <property type="molecule type" value="Genomic_DNA"/>
</dbReference>
<dbReference type="Pfam" id="PF03018">
    <property type="entry name" value="Dirigent"/>
    <property type="match status" value="1"/>
</dbReference>
<comment type="similarity">
    <text evidence="1 4">Belongs to the plant dirigent protein family.</text>
</comment>
<keyword evidence="4" id="KW-0732">Signal</keyword>
<evidence type="ECO:0000313" key="5">
    <source>
        <dbReference type="EMBL" id="KAE8008721.1"/>
    </source>
</evidence>
<keyword evidence="3 4" id="KW-0964">Secreted</keyword>
<evidence type="ECO:0000256" key="1">
    <source>
        <dbReference type="ARBA" id="ARBA00010746"/>
    </source>
</evidence>
<comment type="subunit">
    <text evidence="2 4">Homodimer.</text>
</comment>
<dbReference type="PANTHER" id="PTHR21495">
    <property type="entry name" value="NUCLEOPORIN-RELATED"/>
    <property type="match status" value="1"/>
</dbReference>
<organism evidence="5 6">
    <name type="scientific">Carpinus fangiana</name>
    <dbReference type="NCBI Taxonomy" id="176857"/>
    <lineage>
        <taxon>Eukaryota</taxon>
        <taxon>Viridiplantae</taxon>
        <taxon>Streptophyta</taxon>
        <taxon>Embryophyta</taxon>
        <taxon>Tracheophyta</taxon>
        <taxon>Spermatophyta</taxon>
        <taxon>Magnoliopsida</taxon>
        <taxon>eudicotyledons</taxon>
        <taxon>Gunneridae</taxon>
        <taxon>Pentapetalae</taxon>
        <taxon>rosids</taxon>
        <taxon>fabids</taxon>
        <taxon>Fagales</taxon>
        <taxon>Betulaceae</taxon>
        <taxon>Carpinus</taxon>
    </lineage>
</organism>
<evidence type="ECO:0000256" key="2">
    <source>
        <dbReference type="ARBA" id="ARBA00011738"/>
    </source>
</evidence>